<feature type="region of interest" description="Disordered" evidence="1">
    <location>
        <begin position="1"/>
        <end position="52"/>
    </location>
</feature>
<dbReference type="EMBL" id="AP014961">
    <property type="protein sequence ID" value="BAS93072.1"/>
    <property type="molecule type" value="Genomic_DNA"/>
</dbReference>
<evidence type="ECO:0000313" key="2">
    <source>
        <dbReference type="EMBL" id="BAS93072.1"/>
    </source>
</evidence>
<dbReference type="PaxDb" id="39947-A0A0P0WK14"/>
<proteinExistence type="predicted"/>
<reference evidence="3" key="1">
    <citation type="journal article" date="2005" name="Nature">
        <title>The map-based sequence of the rice genome.</title>
        <authorList>
            <consortium name="International rice genome sequencing project (IRGSP)"/>
            <person name="Matsumoto T."/>
            <person name="Wu J."/>
            <person name="Kanamori H."/>
            <person name="Katayose Y."/>
            <person name="Fujisawa M."/>
            <person name="Namiki N."/>
            <person name="Mizuno H."/>
            <person name="Yamamoto K."/>
            <person name="Antonio B.A."/>
            <person name="Baba T."/>
            <person name="Sakata K."/>
            <person name="Nagamura Y."/>
            <person name="Aoki H."/>
            <person name="Arikawa K."/>
            <person name="Arita K."/>
            <person name="Bito T."/>
            <person name="Chiden Y."/>
            <person name="Fujitsuka N."/>
            <person name="Fukunaka R."/>
            <person name="Hamada M."/>
            <person name="Harada C."/>
            <person name="Hayashi A."/>
            <person name="Hijishita S."/>
            <person name="Honda M."/>
            <person name="Hosokawa S."/>
            <person name="Ichikawa Y."/>
            <person name="Idonuma A."/>
            <person name="Iijima M."/>
            <person name="Ikeda M."/>
            <person name="Ikeno M."/>
            <person name="Ito K."/>
            <person name="Ito S."/>
            <person name="Ito T."/>
            <person name="Ito Y."/>
            <person name="Ito Y."/>
            <person name="Iwabuchi A."/>
            <person name="Kamiya K."/>
            <person name="Karasawa W."/>
            <person name="Kurita K."/>
            <person name="Katagiri S."/>
            <person name="Kikuta A."/>
            <person name="Kobayashi H."/>
            <person name="Kobayashi N."/>
            <person name="Machita K."/>
            <person name="Maehara T."/>
            <person name="Masukawa M."/>
            <person name="Mizubayashi T."/>
            <person name="Mukai Y."/>
            <person name="Nagasaki H."/>
            <person name="Nagata Y."/>
            <person name="Naito S."/>
            <person name="Nakashima M."/>
            <person name="Nakama Y."/>
            <person name="Nakamichi Y."/>
            <person name="Nakamura M."/>
            <person name="Meguro A."/>
            <person name="Negishi M."/>
            <person name="Ohta I."/>
            <person name="Ohta T."/>
            <person name="Okamoto M."/>
            <person name="Ono N."/>
            <person name="Saji S."/>
            <person name="Sakaguchi M."/>
            <person name="Sakai K."/>
            <person name="Shibata M."/>
            <person name="Shimokawa T."/>
            <person name="Song J."/>
            <person name="Takazaki Y."/>
            <person name="Terasawa K."/>
            <person name="Tsugane M."/>
            <person name="Tsuji K."/>
            <person name="Ueda S."/>
            <person name="Waki K."/>
            <person name="Yamagata H."/>
            <person name="Yamamoto M."/>
            <person name="Yamamoto S."/>
            <person name="Yamane H."/>
            <person name="Yoshiki S."/>
            <person name="Yoshihara R."/>
            <person name="Yukawa K."/>
            <person name="Zhong H."/>
            <person name="Yano M."/>
            <person name="Yuan Q."/>
            <person name="Ouyang S."/>
            <person name="Liu J."/>
            <person name="Jones K.M."/>
            <person name="Gansberger K."/>
            <person name="Moffat K."/>
            <person name="Hill J."/>
            <person name="Bera J."/>
            <person name="Fadrosh D."/>
            <person name="Jin S."/>
            <person name="Johri S."/>
            <person name="Kim M."/>
            <person name="Overton L."/>
            <person name="Reardon M."/>
            <person name="Tsitrin T."/>
            <person name="Vuong H."/>
            <person name="Weaver B."/>
            <person name="Ciecko A."/>
            <person name="Tallon L."/>
            <person name="Jackson J."/>
            <person name="Pai G."/>
            <person name="Aken S.V."/>
            <person name="Utterback T."/>
            <person name="Reidmuller S."/>
            <person name="Feldblyum T."/>
            <person name="Hsiao J."/>
            <person name="Zismann V."/>
            <person name="Iobst S."/>
            <person name="de Vazeille A.R."/>
            <person name="Buell C.R."/>
            <person name="Ying K."/>
            <person name="Li Y."/>
            <person name="Lu T."/>
            <person name="Huang Y."/>
            <person name="Zhao Q."/>
            <person name="Feng Q."/>
            <person name="Zhang L."/>
            <person name="Zhu J."/>
            <person name="Weng Q."/>
            <person name="Mu J."/>
            <person name="Lu Y."/>
            <person name="Fan D."/>
            <person name="Liu Y."/>
            <person name="Guan J."/>
            <person name="Zhang Y."/>
            <person name="Yu S."/>
            <person name="Liu X."/>
            <person name="Zhang Y."/>
            <person name="Hong G."/>
            <person name="Han B."/>
            <person name="Choisne N."/>
            <person name="Demange N."/>
            <person name="Orjeda G."/>
            <person name="Samain S."/>
            <person name="Cattolico L."/>
            <person name="Pelletier E."/>
            <person name="Couloux A."/>
            <person name="Segurens B."/>
            <person name="Wincker P."/>
            <person name="D'Hont A."/>
            <person name="Scarpelli C."/>
            <person name="Weissenbach J."/>
            <person name="Salanoubat M."/>
            <person name="Quetier F."/>
            <person name="Yu Y."/>
            <person name="Kim H.R."/>
            <person name="Rambo T."/>
            <person name="Currie J."/>
            <person name="Collura K."/>
            <person name="Luo M."/>
            <person name="Yang T."/>
            <person name="Ammiraju J.S.S."/>
            <person name="Engler F."/>
            <person name="Soderlund C."/>
            <person name="Wing R.A."/>
            <person name="Palmer L.E."/>
            <person name="de la Bastide M."/>
            <person name="Spiegel L."/>
            <person name="Nascimento L."/>
            <person name="Zutavern T."/>
            <person name="O'Shaughnessy A."/>
            <person name="Dike S."/>
            <person name="Dedhia N."/>
            <person name="Preston R."/>
            <person name="Balija V."/>
            <person name="McCombie W.R."/>
            <person name="Chow T."/>
            <person name="Chen H."/>
            <person name="Chung M."/>
            <person name="Chen C."/>
            <person name="Shaw J."/>
            <person name="Wu H."/>
            <person name="Hsiao K."/>
            <person name="Chao Y."/>
            <person name="Chu M."/>
            <person name="Cheng C."/>
            <person name="Hour A."/>
            <person name="Lee P."/>
            <person name="Lin S."/>
            <person name="Lin Y."/>
            <person name="Liou J."/>
            <person name="Liu S."/>
            <person name="Hsing Y."/>
            <person name="Raghuvanshi S."/>
            <person name="Mohanty A."/>
            <person name="Bharti A.K."/>
            <person name="Gaur A."/>
            <person name="Gupta V."/>
            <person name="Kumar D."/>
            <person name="Ravi V."/>
            <person name="Vij S."/>
            <person name="Kapur A."/>
            <person name="Khurana P."/>
            <person name="Khurana P."/>
            <person name="Khurana J.P."/>
            <person name="Tyagi A.K."/>
            <person name="Gaikwad K."/>
            <person name="Singh A."/>
            <person name="Dalal V."/>
            <person name="Srivastava S."/>
            <person name="Dixit A."/>
            <person name="Pal A.K."/>
            <person name="Ghazi I.A."/>
            <person name="Yadav M."/>
            <person name="Pandit A."/>
            <person name="Bhargava A."/>
            <person name="Sureshbabu K."/>
            <person name="Batra K."/>
            <person name="Sharma T.R."/>
            <person name="Mohapatra T."/>
            <person name="Singh N.K."/>
            <person name="Messing J."/>
            <person name="Nelson A.B."/>
            <person name="Fuks G."/>
            <person name="Kavchok S."/>
            <person name="Keizer G."/>
            <person name="Linton E."/>
            <person name="Llaca V."/>
            <person name="Song R."/>
            <person name="Tanyolac B."/>
            <person name="Young S."/>
            <person name="Ho-Il K."/>
            <person name="Hahn J.H."/>
            <person name="Sangsakoo G."/>
            <person name="Vanavichit A."/>
            <person name="de Mattos Luiz.A.T."/>
            <person name="Zimmer P.D."/>
            <person name="Malone G."/>
            <person name="Dellagostin O."/>
            <person name="de Oliveira A.C."/>
            <person name="Bevan M."/>
            <person name="Bancroft I."/>
            <person name="Minx P."/>
            <person name="Cordum H."/>
            <person name="Wilson R."/>
            <person name="Cheng Z."/>
            <person name="Jin W."/>
            <person name="Jiang J."/>
            <person name="Leong S.A."/>
            <person name="Iwama H."/>
            <person name="Gojobori T."/>
            <person name="Itoh T."/>
            <person name="Niimura Y."/>
            <person name="Fujii Y."/>
            <person name="Habara T."/>
            <person name="Sakai H."/>
            <person name="Sato Y."/>
            <person name="Wilson G."/>
            <person name="Kumar K."/>
            <person name="McCouch S."/>
            <person name="Juretic N."/>
            <person name="Hoen D."/>
            <person name="Wright S."/>
            <person name="Bruskiewich R."/>
            <person name="Bureau T."/>
            <person name="Miyao A."/>
            <person name="Hirochika H."/>
            <person name="Nishikawa T."/>
            <person name="Kadowaki K."/>
            <person name="Sugiura M."/>
            <person name="Burr B."/>
            <person name="Sasaki T."/>
        </authorList>
    </citation>
    <scope>NUCLEOTIDE SEQUENCE [LARGE SCALE GENOMIC DNA]</scope>
    <source>
        <strain evidence="3">cv. Nipponbare</strain>
    </source>
</reference>
<organism evidence="2 3">
    <name type="scientific">Oryza sativa subsp. japonica</name>
    <name type="common">Rice</name>
    <dbReference type="NCBI Taxonomy" id="39947"/>
    <lineage>
        <taxon>Eukaryota</taxon>
        <taxon>Viridiplantae</taxon>
        <taxon>Streptophyta</taxon>
        <taxon>Embryophyta</taxon>
        <taxon>Tracheophyta</taxon>
        <taxon>Spermatophyta</taxon>
        <taxon>Magnoliopsida</taxon>
        <taxon>Liliopsida</taxon>
        <taxon>Poales</taxon>
        <taxon>Poaceae</taxon>
        <taxon>BOP clade</taxon>
        <taxon>Oryzoideae</taxon>
        <taxon>Oryzeae</taxon>
        <taxon>Oryzinae</taxon>
        <taxon>Oryza</taxon>
        <taxon>Oryza sativa</taxon>
    </lineage>
</organism>
<evidence type="ECO:0000256" key="1">
    <source>
        <dbReference type="SAM" id="MobiDB-lite"/>
    </source>
</evidence>
<dbReference type="InParanoid" id="A0A0P0WK14"/>
<protein>
    <submittedName>
        <fullName evidence="2">Os05g0268301 protein</fullName>
    </submittedName>
</protein>
<dbReference type="Proteomes" id="UP000059680">
    <property type="component" value="Chromosome 5"/>
</dbReference>
<reference evidence="2 3" key="3">
    <citation type="journal article" date="2013" name="Rice">
        <title>Improvement of the Oryza sativa Nipponbare reference genome using next generation sequence and optical map data.</title>
        <authorList>
            <person name="Kawahara Y."/>
            <person name="de la Bastide M."/>
            <person name="Hamilton J.P."/>
            <person name="Kanamori H."/>
            <person name="McCombie W.R."/>
            <person name="Ouyang S."/>
            <person name="Schwartz D.C."/>
            <person name="Tanaka T."/>
            <person name="Wu J."/>
            <person name="Zhou S."/>
            <person name="Childs K.L."/>
            <person name="Davidson R.M."/>
            <person name="Lin H."/>
            <person name="Quesada-Ocampo L."/>
            <person name="Vaillancourt B."/>
            <person name="Sakai H."/>
            <person name="Lee S.S."/>
            <person name="Kim J."/>
            <person name="Numa H."/>
            <person name="Itoh T."/>
            <person name="Buell C.R."/>
            <person name="Matsumoto T."/>
        </authorList>
    </citation>
    <scope>NUCLEOTIDE SEQUENCE [LARGE SCALE GENOMIC DNA]</scope>
    <source>
        <strain evidence="3">cv. Nipponbare</strain>
    </source>
</reference>
<keyword evidence="3" id="KW-1185">Reference proteome</keyword>
<sequence>MGGATAGGGRSRGAAGGGRCDDGRSKGAAGGCGAKAAGGRKRSDGSPPRLARPCKWHPRLILLVGLAGASICCSPLLVEAASPRRDRAAILSRRLASAHGEGKMRRPTRGAETHIGDHLLRFPHPSA</sequence>
<evidence type="ECO:0000313" key="3">
    <source>
        <dbReference type="Proteomes" id="UP000059680"/>
    </source>
</evidence>
<gene>
    <name evidence="2" type="ordered locus">Os05g0268301</name>
    <name evidence="2" type="ORF">OSNPB_050268301</name>
</gene>
<accession>A0A0P0WK14</accession>
<reference evidence="2 3" key="2">
    <citation type="journal article" date="2013" name="Plant Cell Physiol.">
        <title>Rice Annotation Project Database (RAP-DB): an integrative and interactive database for rice genomics.</title>
        <authorList>
            <person name="Sakai H."/>
            <person name="Lee S.S."/>
            <person name="Tanaka T."/>
            <person name="Numa H."/>
            <person name="Kim J."/>
            <person name="Kawahara Y."/>
            <person name="Wakimoto H."/>
            <person name="Yang C.C."/>
            <person name="Iwamoto M."/>
            <person name="Abe T."/>
            <person name="Yamada Y."/>
            <person name="Muto A."/>
            <person name="Inokuchi H."/>
            <person name="Ikemura T."/>
            <person name="Matsumoto T."/>
            <person name="Sasaki T."/>
            <person name="Itoh T."/>
        </authorList>
    </citation>
    <scope>NUCLEOTIDE SEQUENCE [LARGE SCALE GENOMIC DNA]</scope>
    <source>
        <strain evidence="3">cv. Nipponbare</strain>
    </source>
</reference>
<feature type="compositionally biased region" description="Gly residues" evidence="1">
    <location>
        <begin position="1"/>
        <end position="18"/>
    </location>
</feature>
<dbReference type="AlphaFoldDB" id="A0A0P0WK14"/>
<name>A0A0P0WK14_ORYSJ</name>